<proteinExistence type="predicted"/>
<name>A0ACB9U761_9CETA</name>
<accession>A0ACB9U761</accession>
<comment type="caution">
    <text evidence="1">The sequence shown here is derived from an EMBL/GenBank/DDBJ whole genome shotgun (WGS) entry which is preliminary data.</text>
</comment>
<dbReference type="Proteomes" id="UP001057279">
    <property type="component" value="Linkage Group LG23"/>
</dbReference>
<gene>
    <name evidence="1" type="ORF">MJG53_018389</name>
</gene>
<organism evidence="1 2">
    <name type="scientific">Ovis ammon polii x Ovis aries</name>
    <dbReference type="NCBI Taxonomy" id="2918886"/>
    <lineage>
        <taxon>Eukaryota</taxon>
        <taxon>Metazoa</taxon>
        <taxon>Chordata</taxon>
        <taxon>Craniata</taxon>
        <taxon>Vertebrata</taxon>
        <taxon>Euteleostomi</taxon>
        <taxon>Mammalia</taxon>
        <taxon>Eutheria</taxon>
        <taxon>Laurasiatheria</taxon>
        <taxon>Artiodactyla</taxon>
        <taxon>Ruminantia</taxon>
        <taxon>Pecora</taxon>
        <taxon>Bovidae</taxon>
        <taxon>Caprinae</taxon>
        <taxon>Ovis</taxon>
    </lineage>
</organism>
<evidence type="ECO:0000313" key="2">
    <source>
        <dbReference type="Proteomes" id="UP001057279"/>
    </source>
</evidence>
<reference evidence="1" key="1">
    <citation type="submission" date="2022-03" db="EMBL/GenBank/DDBJ databases">
        <title>Genomic analyses of argali, domestic sheep and their hybrids provide insights into chromosomal evolution, heterosis and genetic basis of agronomic traits.</title>
        <authorList>
            <person name="Li M."/>
        </authorList>
    </citation>
    <scope>NUCLEOTIDE SEQUENCE</scope>
    <source>
        <strain evidence="1">F1 hybrid</strain>
    </source>
</reference>
<dbReference type="EMBL" id="CM043048">
    <property type="protein sequence ID" value="KAI4559863.1"/>
    <property type="molecule type" value="Genomic_DNA"/>
</dbReference>
<sequence>MASCCLNSQFEDQRPQSSSLGLPMVMFVSEESPGPLALWASSSSLPWRPGYKRKWSAAFGAEVEDEAQDSWIVKSLSGLRMKLKKQPVFLVLPEHHMVFNKMLEDHVIKRFLAWDRNLKVSDKYLLAMVIAYFSRAGLFSWQYRRIHFFIALYLASKMEEDNRAPKQIIFSFLYGRNHSQRHLFHKLVFQFICSMNWKMRVTQEECEKFEDQRPQSSSLGLPMVMFVSEESPGPSALWASSSSLPWRPGYKRKWSAAFGAEVEDEAQDSWIVKSLSGLRMKLKKQPVFLVLPEHHMVFNKMLEDHVIKRFLAWDRNLKVSDKYLLAMVIAYFSRAGLFSWQYRRIHFFIALYLASKMEEDNRAPKQIIFSFLYGRNHSQRHLFHKLVFQFICSMSWKMRVTQEECEKRPREAERKDSGRGARRSSSPRLEPGEPGAGQRVPTRYTGSQSSFFQEQQKMNESQGSVSFRDVAVDFTQEEWQQLDPEEKMTYRDVMLENYSHLVSVGYDSTKPNVIIKLEQGEEPWVVDSKFLQQQHSEKVWKVGDLIERIQENEDECSRQAVSISSRTLTKEREDVFDKTYNVETSLAPLNLMSYNCVSCGKTLESTSELIISDGSYARKKPDECNECGKTYGEKLYEFHQNGEACSQNEESIQRISILEKPFEYNGCTEALDNEAVFVTHKSTYMGEKCYEWNDSRPDFIQMSNFNIYQRSQMDLKPFECRLNPLLPDAIDPPQDRDEGESYSLKTCAQKTSMSPPESEQMAEAVLTDPQRMLPPTSPVSVLDQLHPQKEREFGSEVMQRKKNEIRLRKQSLGLDSTRREGYGSQEVSSSLWIVGSGEAELLEIREAVKPSQPVAPTSDQTKTLTLLRRHRMERPRTEHPLPVPAWLCNRGFRHSGGGAVRRRAVTPRQGRKERSGGLGGGGNQAVAAAPADWKPRRQKTQSLPREPASRVAISPSSSHLISTSRWSPCLDISKRIGVHLRWKMAEGNNNEEVIHFNNFHCHRGQDWINLRDGPITISDSSDEEGVPMLVTPAPQQHDEEDLDDDVILAETYKPQTSRPNLIKPAAQWQDLKRLGEERPKISRAAFESDTNGYFPVYNSSLFGSGTQDDSEDDYGEFLDLGPPGVSGFMKPSGQTEREPKPGPSHNQATNDLINPRSEQKVIILKEGNLFPEADPLDTQNQSSEESETELLSNLGESSDILDDQAIEEDCWLDHPYFQSLNQQPREVPSQVVPQERRPEAELGPLLYQHEPRGSAFPRPAFARPEPQQDWIPDPASPRPAHPLGELEDQQLGIDEEEPGPAFPLEETQEPNLENLWGQEASDVDQELIALLVKETEVRFPDVANGYVEEIIHLKNYYDLNVLCNFLLENPDYPKREDRILMNPNSSLLASQDEMKLPTVDFFDYSKLAPLDQRCFIQAADLLMADFKMLSSQDIKWALHELKGHYAITRKAFSDAIKKWQELSPETSGKRKKRKEMNQYSYIDFKFEQGDKKIEKRMFFLENKRRHCRSYDRRALLPAVQQEQEFYEQKIKEMAEHEDFLLALQMNEEQYQKDGQLIECRCCYGEFPFEELTQCADAHLFCKECLIRYAQEAVFGSGKSELSCMEGSCTCSFPASELEKVLPQTILYKYYERKAEEEVAAAYADELVRCPSCSFPALLDSDVKRFSCPNPRCRKETCRKCQGLWKEHNGLTCEELAEKDDIKYRTSVEEKMTAARIRKCHKCGTGLIKSEGCNRMSCRCGAQMCYLCRVSISGYDHFCQHPRSPGAPCQECSRCSLWTDPTEDDEKLIEEIQKEAEEEQKRKNGENTFKRIGPPLEKPPEKVQRTEALPRPVPQNLHQPQIPPYAFVHPPFPLPPVRPVFNNFPLNMGPIPAPYVPPLPNMRVNYEFAPVHVPLEHNLPMHFGPQPRHRF</sequence>
<keyword evidence="2" id="KW-1185">Reference proteome</keyword>
<evidence type="ECO:0000313" key="1">
    <source>
        <dbReference type="EMBL" id="KAI4559863.1"/>
    </source>
</evidence>
<protein>
    <submittedName>
        <fullName evidence="1">Uncharacterized protein</fullName>
    </submittedName>
</protein>